<name>A0AC34QX90_9BILA</name>
<evidence type="ECO:0000313" key="2">
    <source>
        <dbReference type="WBParaSite" id="JU765_v2.g2011.t1"/>
    </source>
</evidence>
<accession>A0AC34QX90</accession>
<reference evidence="2" key="1">
    <citation type="submission" date="2022-11" db="UniProtKB">
        <authorList>
            <consortium name="WormBaseParasite"/>
        </authorList>
    </citation>
    <scope>IDENTIFICATION</scope>
</reference>
<dbReference type="WBParaSite" id="JU765_v2.g2011.t1">
    <property type="protein sequence ID" value="JU765_v2.g2011.t1"/>
    <property type="gene ID" value="JU765_v2.g2011"/>
</dbReference>
<sequence>MKYFLTVPLEKGIDFLNLNQLLDKLELGQWMAYQIENGYKPSMYCTPKQCKRIQLLEKAKRIVTVPINTDLDDLIGKPYTVTFDAYNYDYAPNDVNIVDKNKDHLFIRDNTIAVEMLGYAVSKNLTRELEQINRAISRFFPSYSNVRARYTNPMYQYRTEDLKDGAVTLTLLHMNILFYMYLALIAASILSLGVELLHFRYNWRSDGKSTVPRMTFVLEDEL</sequence>
<proteinExistence type="predicted"/>
<dbReference type="Proteomes" id="UP000887576">
    <property type="component" value="Unplaced"/>
</dbReference>
<evidence type="ECO:0000313" key="1">
    <source>
        <dbReference type="Proteomes" id="UP000887576"/>
    </source>
</evidence>
<organism evidence="1 2">
    <name type="scientific">Panagrolaimus sp. JU765</name>
    <dbReference type="NCBI Taxonomy" id="591449"/>
    <lineage>
        <taxon>Eukaryota</taxon>
        <taxon>Metazoa</taxon>
        <taxon>Ecdysozoa</taxon>
        <taxon>Nematoda</taxon>
        <taxon>Chromadorea</taxon>
        <taxon>Rhabditida</taxon>
        <taxon>Tylenchina</taxon>
        <taxon>Panagrolaimomorpha</taxon>
        <taxon>Panagrolaimoidea</taxon>
        <taxon>Panagrolaimidae</taxon>
        <taxon>Panagrolaimus</taxon>
    </lineage>
</organism>
<protein>
    <submittedName>
        <fullName evidence="2">Uncharacterized protein</fullName>
    </submittedName>
</protein>